<evidence type="ECO:0000313" key="10">
    <source>
        <dbReference type="EMBL" id="PRR83001.1"/>
    </source>
</evidence>
<accession>A0A2T0BGF7</accession>
<comment type="catalytic activity">
    <reaction evidence="1 5">
        <text>Hydrolysis of terminal, non-reducing alpha-D-galactose residues in alpha-D-galactosides, including galactose oligosaccharides, galactomannans and galactolipids.</text>
        <dbReference type="EC" id="3.2.1.22"/>
    </reaction>
</comment>
<dbReference type="PANTHER" id="PTHR43053">
    <property type="entry name" value="GLYCOSIDASE FAMILY 31"/>
    <property type="match status" value="1"/>
</dbReference>
<feature type="domain" description="Glycosyl hydrolase family 36 N-terminal" evidence="9">
    <location>
        <begin position="30"/>
        <end position="285"/>
    </location>
</feature>
<feature type="domain" description="Glycosyl hydrolase family 36 C-terminal" evidence="8">
    <location>
        <begin position="648"/>
        <end position="725"/>
    </location>
</feature>
<keyword evidence="3 5" id="KW-0378">Hydrolase</keyword>
<dbReference type="PROSITE" id="PS00512">
    <property type="entry name" value="ALPHA_GALACTOSIDASE"/>
    <property type="match status" value="1"/>
</dbReference>
<feature type="binding site" evidence="7">
    <location>
        <position position="199"/>
    </location>
    <ligand>
        <name>substrate</name>
    </ligand>
</feature>
<name>A0A2T0BGF7_9CLOT</name>
<evidence type="ECO:0000313" key="11">
    <source>
        <dbReference type="Proteomes" id="UP000239471"/>
    </source>
</evidence>
<keyword evidence="4 5" id="KW-0326">Glycosidase</keyword>
<dbReference type="PANTHER" id="PTHR43053:SF3">
    <property type="entry name" value="ALPHA-GALACTOSIDASE C-RELATED"/>
    <property type="match status" value="1"/>
</dbReference>
<evidence type="ECO:0000256" key="1">
    <source>
        <dbReference type="ARBA" id="ARBA00001255"/>
    </source>
</evidence>
<evidence type="ECO:0000256" key="3">
    <source>
        <dbReference type="ARBA" id="ARBA00022801"/>
    </source>
</evidence>
<dbReference type="PIRSF" id="PIRSF005536">
    <property type="entry name" value="Agal"/>
    <property type="match status" value="1"/>
</dbReference>
<gene>
    <name evidence="10" type="primary">rafA_2</name>
    <name evidence="10" type="ORF">CLVI_12500</name>
</gene>
<dbReference type="CDD" id="cd14791">
    <property type="entry name" value="GH36"/>
    <property type="match status" value="1"/>
</dbReference>
<dbReference type="InterPro" id="IPR017853">
    <property type="entry name" value="GH"/>
</dbReference>
<proteinExistence type="inferred from homology"/>
<feature type="binding site" evidence="7">
    <location>
        <position position="526"/>
    </location>
    <ligand>
        <name>substrate</name>
    </ligand>
</feature>
<evidence type="ECO:0000256" key="6">
    <source>
        <dbReference type="PIRSR" id="PIRSR005536-1"/>
    </source>
</evidence>
<evidence type="ECO:0000259" key="9">
    <source>
        <dbReference type="Pfam" id="PF16875"/>
    </source>
</evidence>
<dbReference type="InterPro" id="IPR031705">
    <property type="entry name" value="Glyco_hydro_36_C"/>
</dbReference>
<dbReference type="InterPro" id="IPR013785">
    <property type="entry name" value="Aldolase_TIM"/>
</dbReference>
<comment type="caution">
    <text evidence="10">The sequence shown here is derived from an EMBL/GenBank/DDBJ whole genome shotgun (WGS) entry which is preliminary data.</text>
</comment>
<dbReference type="InterPro" id="IPR000111">
    <property type="entry name" value="Glyco_hydro_27/36_CS"/>
</dbReference>
<dbReference type="InterPro" id="IPR013780">
    <property type="entry name" value="Glyco_hydro_b"/>
</dbReference>
<dbReference type="GO" id="GO:0016052">
    <property type="term" value="P:carbohydrate catabolic process"/>
    <property type="evidence" value="ECO:0007669"/>
    <property type="project" value="InterPro"/>
</dbReference>
<dbReference type="OrthoDB" id="9758822at2"/>
<protein>
    <recommendedName>
        <fullName evidence="2 5">Alpha-galactosidase</fullName>
        <ecNumber evidence="2 5">3.2.1.22</ecNumber>
    </recommendedName>
</protein>
<sequence>MAIIFDEKLQLFHLQAANTSYMMKIYRDGYFAHIYWGNKLRNAENYAEIPEVERAWGAHPNSDDRTLTLDCVPQEYPAYGTSDNRNPAYHIQLENGSTISDLRYSSHKILKGKPALEGLPSTYVESLEEAETIEITLTDSLIKLDVILTYTVYEKLNVITRSVKYINSGNEKLKLLKVLSANVDFKNDNFDLLHLSGSWARERHMIRTSLRPGIQSIESRRGASSAQQNPFIALLSKDATETNGDVYGFNLVYSGNFVAEVEVDQFFTTRVNMGINDFDFSWLLEQGQSFQAPEVVMVYSGKGLGEMSRTYHKLYRTRLCRGQFRDKERPILANNWEATFFKFNADKIKAIAKAGKEVGIELFVLDDGWFGKRDADNSSLGDWVVDRNKLPAGLVQLAKDITSYGMEFGLWVEPEMISPNSDLYRSHPNWCLHVPDRRRTEGRNQLILDLSRVEVCDYVIKSISDVLKSAKITYVKWDMNRNMTEIGSACLPAERQRETAHRYILGLYRIMGEITSAFPHILFESCSGGGGRFDPGILYYMPQTWTSDDTDAVERLKIQYGTTVVYPTSAMCCHISEVPNGQTERVTNMDMRCNVAMSGNFGYEFDLTTMGEEDKDVIRKQIEQYKEVRSLIQFGDFYRLLSPFEGNETAWMFVSEEKKEAFAAYFRVLGRPNSPFIWVKLQGLNPNYDYRLIGTGKVYGGDELMQAGVGLPYVLGDFYSQTWRFEAIF</sequence>
<dbReference type="RefSeq" id="WP_106059246.1">
    <property type="nucleotide sequence ID" value="NZ_PVXQ01000010.1"/>
</dbReference>
<dbReference type="InterPro" id="IPR031704">
    <property type="entry name" value="Glyco_hydro_36_N"/>
</dbReference>
<dbReference type="Pfam" id="PF16874">
    <property type="entry name" value="Glyco_hydro_36C"/>
    <property type="match status" value="1"/>
</dbReference>
<dbReference type="Pfam" id="PF16875">
    <property type="entry name" value="Glyco_hydro_36N"/>
    <property type="match status" value="1"/>
</dbReference>
<dbReference type="InterPro" id="IPR002252">
    <property type="entry name" value="Glyco_hydro_36"/>
</dbReference>
<dbReference type="GO" id="GO:0004557">
    <property type="term" value="F:alpha-galactosidase activity"/>
    <property type="evidence" value="ECO:0007669"/>
    <property type="project" value="UniProtKB-UniRule"/>
</dbReference>
<feature type="binding site" evidence="7">
    <location>
        <begin position="476"/>
        <end position="480"/>
    </location>
    <ligand>
        <name>substrate</name>
    </ligand>
</feature>
<dbReference type="Proteomes" id="UP000239471">
    <property type="component" value="Unassembled WGS sequence"/>
</dbReference>
<dbReference type="EMBL" id="PVXQ01000010">
    <property type="protein sequence ID" value="PRR83001.1"/>
    <property type="molecule type" value="Genomic_DNA"/>
</dbReference>
<feature type="binding site" evidence="7">
    <location>
        <position position="548"/>
    </location>
    <ligand>
        <name>substrate</name>
    </ligand>
</feature>
<dbReference type="Pfam" id="PF02065">
    <property type="entry name" value="Melibiase"/>
    <property type="match status" value="1"/>
</dbReference>
<evidence type="ECO:0000256" key="4">
    <source>
        <dbReference type="ARBA" id="ARBA00023295"/>
    </source>
</evidence>
<dbReference type="Gene3D" id="2.70.98.60">
    <property type="entry name" value="alpha-galactosidase from lactobacil brevis"/>
    <property type="match status" value="1"/>
</dbReference>
<dbReference type="InterPro" id="IPR050985">
    <property type="entry name" value="Alpha-glycosidase_related"/>
</dbReference>
<dbReference type="AlphaFoldDB" id="A0A2T0BGF7"/>
<keyword evidence="11" id="KW-1185">Reference proteome</keyword>
<feature type="active site" description="Proton donor" evidence="6">
    <location>
        <position position="548"/>
    </location>
</feature>
<reference evidence="10 11" key="1">
    <citation type="submission" date="2018-03" db="EMBL/GenBank/DDBJ databases">
        <title>Genome sequence of Clostridium vincentii DSM 10228.</title>
        <authorList>
            <person name="Poehlein A."/>
            <person name="Daniel R."/>
        </authorList>
    </citation>
    <scope>NUCLEOTIDE SEQUENCE [LARGE SCALE GENOMIC DNA]</scope>
    <source>
        <strain evidence="10 11">DSM 10228</strain>
    </source>
</reference>
<dbReference type="Gene3D" id="3.20.20.70">
    <property type="entry name" value="Aldolase class I"/>
    <property type="match status" value="1"/>
</dbReference>
<dbReference type="PRINTS" id="PR00743">
    <property type="entry name" value="GLHYDRLASE36"/>
</dbReference>
<dbReference type="SUPFAM" id="SSF51445">
    <property type="entry name" value="(Trans)glycosidases"/>
    <property type="match status" value="1"/>
</dbReference>
<dbReference type="FunFam" id="3.20.20.70:FF:000118">
    <property type="entry name" value="Alpha-galactosidase"/>
    <property type="match status" value="1"/>
</dbReference>
<comment type="similarity">
    <text evidence="5">Belongs to the glycosyl hydrolase.</text>
</comment>
<dbReference type="InterPro" id="IPR038417">
    <property type="entry name" value="Alpga-gal_N_sf"/>
</dbReference>
<evidence type="ECO:0000256" key="5">
    <source>
        <dbReference type="PIRNR" id="PIRNR005536"/>
    </source>
</evidence>
<feature type="binding site" evidence="7">
    <location>
        <begin position="366"/>
        <end position="367"/>
    </location>
    <ligand>
        <name>substrate</name>
    </ligand>
</feature>
<dbReference type="Gene3D" id="2.60.40.1180">
    <property type="entry name" value="Golgi alpha-mannosidase II"/>
    <property type="match status" value="1"/>
</dbReference>
<feature type="active site" description="Nucleophile" evidence="6">
    <location>
        <position position="478"/>
    </location>
</feature>
<evidence type="ECO:0000259" key="8">
    <source>
        <dbReference type="Pfam" id="PF16874"/>
    </source>
</evidence>
<evidence type="ECO:0000256" key="2">
    <source>
        <dbReference type="ARBA" id="ARBA00012755"/>
    </source>
</evidence>
<evidence type="ECO:0000256" key="7">
    <source>
        <dbReference type="PIRSR" id="PIRSR005536-2"/>
    </source>
</evidence>
<feature type="binding site" evidence="7">
    <location>
        <position position="443"/>
    </location>
    <ligand>
        <name>substrate</name>
    </ligand>
</feature>
<organism evidence="10 11">
    <name type="scientific">Clostridium vincentii</name>
    <dbReference type="NCBI Taxonomy" id="52704"/>
    <lineage>
        <taxon>Bacteria</taxon>
        <taxon>Bacillati</taxon>
        <taxon>Bacillota</taxon>
        <taxon>Clostridia</taxon>
        <taxon>Eubacteriales</taxon>
        <taxon>Clostridiaceae</taxon>
        <taxon>Clostridium</taxon>
    </lineage>
</organism>
<dbReference type="EC" id="3.2.1.22" evidence="2 5"/>